<dbReference type="EMBL" id="FNLM01000034">
    <property type="protein sequence ID" value="SDU72238.1"/>
    <property type="molecule type" value="Genomic_DNA"/>
</dbReference>
<dbReference type="Pfam" id="PF03793">
    <property type="entry name" value="PASTA"/>
    <property type="match status" value="4"/>
</dbReference>
<evidence type="ECO:0000256" key="3">
    <source>
        <dbReference type="ARBA" id="ARBA00022679"/>
    </source>
</evidence>
<dbReference type="GO" id="GO:0045717">
    <property type="term" value="P:negative regulation of fatty acid biosynthetic process"/>
    <property type="evidence" value="ECO:0007669"/>
    <property type="project" value="UniProtKB-ARBA"/>
</dbReference>
<proteinExistence type="predicted"/>
<evidence type="ECO:0000256" key="5">
    <source>
        <dbReference type="ARBA" id="ARBA00022741"/>
    </source>
</evidence>
<comment type="catalytic activity">
    <reaction evidence="9">
        <text>L-seryl-[protein] + ATP = O-phospho-L-seryl-[protein] + ADP + H(+)</text>
        <dbReference type="Rhea" id="RHEA:17989"/>
        <dbReference type="Rhea" id="RHEA-COMP:9863"/>
        <dbReference type="Rhea" id="RHEA-COMP:11604"/>
        <dbReference type="ChEBI" id="CHEBI:15378"/>
        <dbReference type="ChEBI" id="CHEBI:29999"/>
        <dbReference type="ChEBI" id="CHEBI:30616"/>
        <dbReference type="ChEBI" id="CHEBI:83421"/>
        <dbReference type="ChEBI" id="CHEBI:456216"/>
        <dbReference type="EC" id="2.7.11.1"/>
    </reaction>
</comment>
<evidence type="ECO:0000259" key="14">
    <source>
        <dbReference type="PROSITE" id="PS51178"/>
    </source>
</evidence>
<dbReference type="SMART" id="SM00220">
    <property type="entry name" value="S_TKc"/>
    <property type="match status" value="1"/>
</dbReference>
<dbReference type="PANTHER" id="PTHR43289">
    <property type="entry name" value="MITOGEN-ACTIVATED PROTEIN KINASE KINASE KINASE 20-RELATED"/>
    <property type="match status" value="1"/>
</dbReference>
<feature type="domain" description="PASTA" evidence="14">
    <location>
        <begin position="507"/>
        <end position="572"/>
    </location>
</feature>
<dbReference type="InterPro" id="IPR005543">
    <property type="entry name" value="PASTA_dom"/>
</dbReference>
<evidence type="ECO:0000313" key="16">
    <source>
        <dbReference type="Proteomes" id="UP000183180"/>
    </source>
</evidence>
<dbReference type="Gene3D" id="1.10.510.10">
    <property type="entry name" value="Transferase(Phosphotransferase) domain 1"/>
    <property type="match status" value="1"/>
</dbReference>
<evidence type="ECO:0000256" key="11">
    <source>
        <dbReference type="SAM" id="MobiDB-lite"/>
    </source>
</evidence>
<dbReference type="PROSITE" id="PS50011">
    <property type="entry name" value="PROTEIN_KINASE_DOM"/>
    <property type="match status" value="1"/>
</dbReference>
<keyword evidence="5 10" id="KW-0547">Nucleotide-binding</keyword>
<evidence type="ECO:0000256" key="6">
    <source>
        <dbReference type="ARBA" id="ARBA00022777"/>
    </source>
</evidence>
<feature type="region of interest" description="Disordered" evidence="11">
    <location>
        <begin position="287"/>
        <end position="341"/>
    </location>
</feature>
<name>A0A1H2KV57_9ACTN</name>
<dbReference type="PROSITE" id="PS00108">
    <property type="entry name" value="PROTEIN_KINASE_ST"/>
    <property type="match status" value="1"/>
</dbReference>
<dbReference type="Pfam" id="PF00069">
    <property type="entry name" value="Pkinase"/>
    <property type="match status" value="1"/>
</dbReference>
<dbReference type="FunFam" id="1.10.510.10:FF:000021">
    <property type="entry name" value="Serine/threonine protein kinase"/>
    <property type="match status" value="1"/>
</dbReference>
<evidence type="ECO:0000256" key="9">
    <source>
        <dbReference type="ARBA" id="ARBA00048679"/>
    </source>
</evidence>
<dbReference type="Proteomes" id="UP000183180">
    <property type="component" value="Unassembled WGS sequence"/>
</dbReference>
<dbReference type="EC" id="2.7.11.1" evidence="1"/>
<dbReference type="NCBIfam" id="NF033483">
    <property type="entry name" value="PknB_PASTA_kin"/>
    <property type="match status" value="1"/>
</dbReference>
<evidence type="ECO:0000256" key="2">
    <source>
        <dbReference type="ARBA" id="ARBA00022527"/>
    </source>
</evidence>
<organism evidence="15 16">
    <name type="scientific">Gordonia westfalica</name>
    <dbReference type="NCBI Taxonomy" id="158898"/>
    <lineage>
        <taxon>Bacteria</taxon>
        <taxon>Bacillati</taxon>
        <taxon>Actinomycetota</taxon>
        <taxon>Actinomycetes</taxon>
        <taxon>Mycobacteriales</taxon>
        <taxon>Gordoniaceae</taxon>
        <taxon>Gordonia</taxon>
    </lineage>
</organism>
<dbReference type="STRING" id="158898.SAMN04488548_1343736"/>
<dbReference type="FunFam" id="3.30.200.20:FF:000035">
    <property type="entry name" value="Serine/threonine protein kinase Stk1"/>
    <property type="match status" value="1"/>
</dbReference>
<accession>A0A1H2KV57</accession>
<feature type="domain" description="Protein kinase" evidence="13">
    <location>
        <begin position="11"/>
        <end position="274"/>
    </location>
</feature>
<feature type="compositionally biased region" description="Polar residues" evidence="11">
    <location>
        <begin position="601"/>
        <end position="616"/>
    </location>
</feature>
<dbReference type="Gene3D" id="3.30.200.20">
    <property type="entry name" value="Phosphorylase Kinase, domain 1"/>
    <property type="match status" value="1"/>
</dbReference>
<dbReference type="PROSITE" id="PS00107">
    <property type="entry name" value="PROTEIN_KINASE_ATP"/>
    <property type="match status" value="1"/>
</dbReference>
<feature type="domain" description="PASTA" evidence="14">
    <location>
        <begin position="371"/>
        <end position="437"/>
    </location>
</feature>
<feature type="binding site" evidence="10">
    <location>
        <position position="40"/>
    </location>
    <ligand>
        <name>ATP</name>
        <dbReference type="ChEBI" id="CHEBI:30616"/>
    </ligand>
</feature>
<evidence type="ECO:0000259" key="13">
    <source>
        <dbReference type="PROSITE" id="PS50011"/>
    </source>
</evidence>
<evidence type="ECO:0000313" key="15">
    <source>
        <dbReference type="EMBL" id="SDU72238.1"/>
    </source>
</evidence>
<feature type="domain" description="PASTA" evidence="14">
    <location>
        <begin position="573"/>
        <end position="643"/>
    </location>
</feature>
<dbReference type="GO" id="GO:0004674">
    <property type="term" value="F:protein serine/threonine kinase activity"/>
    <property type="evidence" value="ECO:0007669"/>
    <property type="project" value="UniProtKB-KW"/>
</dbReference>
<gene>
    <name evidence="15" type="ORF">SAMN04488548_1343736</name>
</gene>
<dbReference type="CDD" id="cd14014">
    <property type="entry name" value="STKc_PknB_like"/>
    <property type="match status" value="1"/>
</dbReference>
<feature type="domain" description="PASTA" evidence="14">
    <location>
        <begin position="438"/>
        <end position="506"/>
    </location>
</feature>
<dbReference type="SMART" id="SM00740">
    <property type="entry name" value="PASTA"/>
    <property type="match status" value="4"/>
</dbReference>
<feature type="transmembrane region" description="Helical" evidence="12">
    <location>
        <begin position="345"/>
        <end position="367"/>
    </location>
</feature>
<sequence length="649" mass="69645">MTTPHHLSDRYELGETLGFGGMSEVHYARDLVLHRDVAVKVLRADLARDPSFYLRFRREAQNAAKLNHPTIVQVFDTGEAETEDGPLPFIVMEYVDGDTLRDVLRANGPIAPRQAMTWMADVAAAMDFSHRNGIVHRDMKPANVMIDKSGAVKVMDFGIARAMSDSTSTMTQTSAVMGTAQYLSPEQARGIKVDPRSDIYSMGCVLFELLTGEPPFTGDSPVAVAHQHVHEDPPWPSHVRPEIPRELDSVVLKAMSKNKENRYQSAADLRADLIRVLAGGKPAAPMLLTDEERTEFIDTGPRRPTRPETTGPRRAIPTRAGGNHRRDAAYPGDGDDEPPRRRSRWLMAGAIAAVVLLVGTLFLWSPWSSDANPDVTVPAVAGLSSEDAQSSLERAGFEVRLLEEPSLDVGAGLATRSTPGEGVLAAEGSEVALYISAGPQRHRIPSDLVGKTPAEALDALKVLGFTNVKTERVDSTVEMKEKVVSTAPKIGTEVPVNGAVVLNVGNGPREVTVRDVVGMPGDRARAVLEDLGMVVDVVAVDSDQPAGEVISTSPGPGSTAEQGSTVQISVSRGNLFTVPNLRGKTPAEAQASLEQAGWERSTLTRQTRNVPLNSPDNGRVVGQDPPVGSKARKSGAITIIVGQASLLPN</sequence>
<evidence type="ECO:0000256" key="7">
    <source>
        <dbReference type="ARBA" id="ARBA00022840"/>
    </source>
</evidence>
<dbReference type="InterPro" id="IPR017441">
    <property type="entry name" value="Protein_kinase_ATP_BS"/>
</dbReference>
<protein>
    <recommendedName>
        <fullName evidence="1">non-specific serine/threonine protein kinase</fullName>
        <ecNumber evidence="1">2.7.11.1</ecNumber>
    </recommendedName>
</protein>
<comment type="catalytic activity">
    <reaction evidence="8">
        <text>L-threonyl-[protein] + ATP = O-phospho-L-threonyl-[protein] + ADP + H(+)</text>
        <dbReference type="Rhea" id="RHEA:46608"/>
        <dbReference type="Rhea" id="RHEA-COMP:11060"/>
        <dbReference type="Rhea" id="RHEA-COMP:11605"/>
        <dbReference type="ChEBI" id="CHEBI:15378"/>
        <dbReference type="ChEBI" id="CHEBI:30013"/>
        <dbReference type="ChEBI" id="CHEBI:30616"/>
        <dbReference type="ChEBI" id="CHEBI:61977"/>
        <dbReference type="ChEBI" id="CHEBI:456216"/>
        <dbReference type="EC" id="2.7.11.1"/>
    </reaction>
</comment>
<reference evidence="15 16" key="1">
    <citation type="submission" date="2016-10" db="EMBL/GenBank/DDBJ databases">
        <authorList>
            <person name="de Groot N.N."/>
        </authorList>
    </citation>
    <scope>NUCLEOTIDE SEQUENCE [LARGE SCALE GENOMIC DNA]</scope>
    <source>
        <strain evidence="15 16">DSM 44215</strain>
    </source>
</reference>
<dbReference type="PROSITE" id="PS51178">
    <property type="entry name" value="PASTA"/>
    <property type="match status" value="4"/>
</dbReference>
<dbReference type="OrthoDB" id="9762169at2"/>
<keyword evidence="12" id="KW-0812">Transmembrane</keyword>
<keyword evidence="12" id="KW-0472">Membrane</keyword>
<dbReference type="SUPFAM" id="SSF56112">
    <property type="entry name" value="Protein kinase-like (PK-like)"/>
    <property type="match status" value="1"/>
</dbReference>
<dbReference type="CDD" id="cd06577">
    <property type="entry name" value="PASTA_pknB"/>
    <property type="match status" value="4"/>
</dbReference>
<feature type="region of interest" description="Disordered" evidence="11">
    <location>
        <begin position="594"/>
        <end position="631"/>
    </location>
</feature>
<dbReference type="RefSeq" id="WP_074852291.1">
    <property type="nucleotide sequence ID" value="NZ_FNLM01000034.1"/>
</dbReference>
<evidence type="ECO:0000256" key="8">
    <source>
        <dbReference type="ARBA" id="ARBA00047899"/>
    </source>
</evidence>
<evidence type="ECO:0000256" key="1">
    <source>
        <dbReference type="ARBA" id="ARBA00012513"/>
    </source>
</evidence>
<dbReference type="InterPro" id="IPR008271">
    <property type="entry name" value="Ser/Thr_kinase_AS"/>
</dbReference>
<dbReference type="InterPro" id="IPR000719">
    <property type="entry name" value="Prot_kinase_dom"/>
</dbReference>
<keyword evidence="6 15" id="KW-0418">Kinase</keyword>
<keyword evidence="12" id="KW-1133">Transmembrane helix</keyword>
<dbReference type="GO" id="GO:0005524">
    <property type="term" value="F:ATP binding"/>
    <property type="evidence" value="ECO:0007669"/>
    <property type="project" value="UniProtKB-UniRule"/>
</dbReference>
<keyword evidence="3" id="KW-0808">Transferase</keyword>
<keyword evidence="4" id="KW-0677">Repeat</keyword>
<dbReference type="PANTHER" id="PTHR43289:SF6">
    <property type="entry name" value="SERINE_THREONINE-PROTEIN KINASE NEKL-3"/>
    <property type="match status" value="1"/>
</dbReference>
<keyword evidence="2 15" id="KW-0723">Serine/threonine-protein kinase</keyword>
<evidence type="ECO:0000256" key="12">
    <source>
        <dbReference type="SAM" id="Phobius"/>
    </source>
</evidence>
<dbReference type="AlphaFoldDB" id="A0A1H2KV57"/>
<dbReference type="Gene3D" id="3.30.10.20">
    <property type="match status" value="4"/>
</dbReference>
<keyword evidence="7 10" id="KW-0067">ATP-binding</keyword>
<dbReference type="InterPro" id="IPR011009">
    <property type="entry name" value="Kinase-like_dom_sf"/>
</dbReference>
<evidence type="ECO:0000256" key="10">
    <source>
        <dbReference type="PROSITE-ProRule" id="PRU10141"/>
    </source>
</evidence>
<evidence type="ECO:0000256" key="4">
    <source>
        <dbReference type="ARBA" id="ARBA00022737"/>
    </source>
</evidence>